<dbReference type="PANTHER" id="PTHR43764:SF1">
    <property type="entry name" value="MOLYBDOPTERIN MOLYBDOTRANSFERASE"/>
    <property type="match status" value="1"/>
</dbReference>
<dbReference type="CDD" id="cd00528">
    <property type="entry name" value="MoaC"/>
    <property type="match status" value="1"/>
</dbReference>
<dbReference type="SUPFAM" id="SSF53218">
    <property type="entry name" value="Molybdenum cofactor biosynthesis proteins"/>
    <property type="match status" value="1"/>
</dbReference>
<evidence type="ECO:0000259" key="4">
    <source>
        <dbReference type="SMART" id="SM00852"/>
    </source>
</evidence>
<evidence type="ECO:0000256" key="1">
    <source>
        <dbReference type="ARBA" id="ARBA00005046"/>
    </source>
</evidence>
<protein>
    <submittedName>
        <fullName evidence="5">Bifunctional molybdenum cofactor biosynthesis protein MoaC/MoaB</fullName>
    </submittedName>
</protein>
<dbReference type="InterPro" id="IPR001453">
    <property type="entry name" value="MoaB/Mog_dom"/>
</dbReference>
<dbReference type="SUPFAM" id="SSF55040">
    <property type="entry name" value="Molybdenum cofactor biosynthesis protein C, MoaC"/>
    <property type="match status" value="1"/>
</dbReference>
<evidence type="ECO:0000313" key="6">
    <source>
        <dbReference type="Proteomes" id="UP000251800"/>
    </source>
</evidence>
<dbReference type="NCBIfam" id="NF006870">
    <property type="entry name" value="PRK09364.1"/>
    <property type="match status" value="1"/>
</dbReference>
<evidence type="ECO:0000256" key="3">
    <source>
        <dbReference type="ARBA" id="ARBA00055087"/>
    </source>
</evidence>
<gene>
    <name evidence="5" type="ORF">DEH80_16220</name>
</gene>
<proteinExistence type="predicted"/>
<organism evidence="5 6">
    <name type="scientific">Abyssibacter profundi</name>
    <dbReference type="NCBI Taxonomy" id="2182787"/>
    <lineage>
        <taxon>Bacteria</taxon>
        <taxon>Pseudomonadati</taxon>
        <taxon>Pseudomonadota</taxon>
        <taxon>Gammaproteobacteria</taxon>
        <taxon>Chromatiales</taxon>
        <taxon>Oceanococcaceae</taxon>
        <taxon>Abyssibacter</taxon>
    </lineage>
</organism>
<evidence type="ECO:0000313" key="5">
    <source>
        <dbReference type="EMBL" id="PWN54653.1"/>
    </source>
</evidence>
<dbReference type="PIRSF" id="PIRSF036594">
    <property type="entry name" value="MoaC_MogA"/>
    <property type="match status" value="1"/>
</dbReference>
<accession>A0A383XPU9</accession>
<dbReference type="EMBL" id="QEQK01000020">
    <property type="protein sequence ID" value="PWN54653.1"/>
    <property type="molecule type" value="Genomic_DNA"/>
</dbReference>
<comment type="caution">
    <text evidence="5">The sequence shown here is derived from an EMBL/GenBank/DDBJ whole genome shotgun (WGS) entry which is preliminary data.</text>
</comment>
<comment type="pathway">
    <text evidence="1">Cofactor biosynthesis; molybdopterin biosynthesis.</text>
</comment>
<name>A0A383XPU9_9GAMM</name>
<dbReference type="InterPro" id="IPR012247">
    <property type="entry name" value="MoaC_MogA"/>
</dbReference>
<dbReference type="Pfam" id="PF00994">
    <property type="entry name" value="MoCF_biosynth"/>
    <property type="match status" value="1"/>
</dbReference>
<reference evidence="5 6" key="1">
    <citation type="submission" date="2018-05" db="EMBL/GenBank/DDBJ databases">
        <title>Abyssibacter profundi OUC007T gen. nov., sp. nov, a marine bacterium isolated from seawater of the Mariana Trench.</title>
        <authorList>
            <person name="Zhou S."/>
        </authorList>
    </citation>
    <scope>NUCLEOTIDE SEQUENCE [LARGE SCALE GENOMIC DNA]</scope>
    <source>
        <strain evidence="5 6">OUC007</strain>
    </source>
</reference>
<dbReference type="InterPro" id="IPR036522">
    <property type="entry name" value="MoaC_sf"/>
</dbReference>
<dbReference type="NCBIfam" id="NF002947">
    <property type="entry name" value="PRK03604.1"/>
    <property type="match status" value="1"/>
</dbReference>
<dbReference type="InterPro" id="IPR023045">
    <property type="entry name" value="MoaC"/>
</dbReference>
<dbReference type="NCBIfam" id="TIGR00581">
    <property type="entry name" value="moaC"/>
    <property type="match status" value="1"/>
</dbReference>
<dbReference type="PANTHER" id="PTHR43764">
    <property type="entry name" value="MOLYBDENUM COFACTOR BIOSYNTHESIS"/>
    <property type="match status" value="1"/>
</dbReference>
<dbReference type="InterPro" id="IPR051920">
    <property type="entry name" value="MPT_Adenylyltrnsfr/MoaC-Rel"/>
</dbReference>
<dbReference type="Proteomes" id="UP000251800">
    <property type="component" value="Unassembled WGS sequence"/>
</dbReference>
<dbReference type="OrthoDB" id="9794429at2"/>
<evidence type="ECO:0000256" key="2">
    <source>
        <dbReference type="ARBA" id="ARBA00023150"/>
    </source>
</evidence>
<dbReference type="GO" id="GO:0006777">
    <property type="term" value="P:Mo-molybdopterin cofactor biosynthetic process"/>
    <property type="evidence" value="ECO:0007669"/>
    <property type="project" value="UniProtKB-KW"/>
</dbReference>
<dbReference type="UniPathway" id="UPA00344"/>
<dbReference type="CDD" id="cd00886">
    <property type="entry name" value="MogA_MoaB"/>
    <property type="match status" value="1"/>
</dbReference>
<dbReference type="Pfam" id="PF01967">
    <property type="entry name" value="MoaC"/>
    <property type="match status" value="1"/>
</dbReference>
<feature type="domain" description="MoaB/Mog" evidence="4">
    <location>
        <begin position="151"/>
        <end position="297"/>
    </location>
</feature>
<dbReference type="SMART" id="SM00852">
    <property type="entry name" value="MoCF_biosynth"/>
    <property type="match status" value="1"/>
</dbReference>
<dbReference type="InterPro" id="IPR036425">
    <property type="entry name" value="MoaB/Mog-like_dom_sf"/>
</dbReference>
<sequence length="311" mass="32917">MINVGNKPDTLRTARASGRLQAPAEVLERIRSGQVEKGDCLQVARVAGIQAAKRTDDLIPLCHPLPIHAAELAFEFTDDAVVIHAEAAVIGPTGVEMEALAAVSAAALTIYDMVKMYCEPEDLHIDGVRLLQKTGGKSQFSTRLRAPKSALVIVLSDTVAAGRKPDTAGQAVRERLAACGFAPLDYSIMPDEPEPLLEAVNQALEAGVDCILTVGGTGISPRDITVETLAPLIRRDMPGIMEAGRAFGQRRTPYAMMSRGIAGLAGPHGRSLLMTLPGSRGGATETLLAVLPGLIHLFDCRDAFAHPGGYQ</sequence>
<dbReference type="Gene3D" id="3.40.980.10">
    <property type="entry name" value="MoaB/Mog-like domain"/>
    <property type="match status" value="1"/>
</dbReference>
<keyword evidence="2" id="KW-0501">Molybdenum cofactor biosynthesis</keyword>
<comment type="function">
    <text evidence="3">Catalyzes the conversion of (8S)-3',8-cyclo-7,8-dihydroguanosine 5'-triphosphate to cyclic pyranopterin monophosphate (cPMP).</text>
</comment>
<dbReference type="InterPro" id="IPR002820">
    <property type="entry name" value="Mopterin_CF_biosynth-C_dom"/>
</dbReference>
<keyword evidence="6" id="KW-1185">Reference proteome</keyword>
<dbReference type="Gene3D" id="3.30.70.640">
    <property type="entry name" value="Molybdopterin cofactor biosynthesis C (MoaC) domain"/>
    <property type="match status" value="1"/>
</dbReference>
<dbReference type="AlphaFoldDB" id="A0A383XPU9"/>